<keyword evidence="6" id="KW-0813">Transport</keyword>
<evidence type="ECO:0000313" key="15">
    <source>
        <dbReference type="EMBL" id="RCL76431.1"/>
    </source>
</evidence>
<dbReference type="Pfam" id="PF02896">
    <property type="entry name" value="PEP-utilizers_C"/>
    <property type="match status" value="1"/>
</dbReference>
<comment type="similarity">
    <text evidence="4">Belongs to the PEP-utilizing enzyme family.</text>
</comment>
<evidence type="ECO:0000256" key="4">
    <source>
        <dbReference type="ARBA" id="ARBA00007837"/>
    </source>
</evidence>
<reference evidence="15 16" key="1">
    <citation type="journal article" date="2018" name="Microbiome">
        <title>Fine metagenomic profile of the Mediterranean stratified and mixed water columns revealed by assembly and recruitment.</title>
        <authorList>
            <person name="Haro-Moreno J.M."/>
            <person name="Lopez-Perez M."/>
            <person name="De La Torre J.R."/>
            <person name="Picazo A."/>
            <person name="Camacho A."/>
            <person name="Rodriguez-Valera F."/>
        </authorList>
    </citation>
    <scope>NUCLEOTIDE SEQUENCE [LARGE SCALE GENOMIC DNA]</scope>
    <source>
        <strain evidence="15">MED-G55</strain>
    </source>
</reference>
<dbReference type="AlphaFoldDB" id="A0A368DYZ9"/>
<evidence type="ECO:0000256" key="10">
    <source>
        <dbReference type="ARBA" id="ARBA00022683"/>
    </source>
</evidence>
<comment type="subcellular location">
    <subcellularLocation>
        <location evidence="3">Cytoplasm</location>
    </subcellularLocation>
</comment>
<dbReference type="Gene3D" id="3.30.450.40">
    <property type="match status" value="1"/>
</dbReference>
<evidence type="ECO:0000313" key="16">
    <source>
        <dbReference type="Proteomes" id="UP000252132"/>
    </source>
</evidence>
<dbReference type="GO" id="GO:0009401">
    <property type="term" value="P:phosphoenolpyruvate-dependent sugar phosphotransferase system"/>
    <property type="evidence" value="ECO:0007669"/>
    <property type="project" value="UniProtKB-KW"/>
</dbReference>
<dbReference type="GO" id="GO:0005737">
    <property type="term" value="C:cytoplasm"/>
    <property type="evidence" value="ECO:0007669"/>
    <property type="project" value="UniProtKB-SubCell"/>
</dbReference>
<evidence type="ECO:0000256" key="1">
    <source>
        <dbReference type="ARBA" id="ARBA00000683"/>
    </source>
</evidence>
<keyword evidence="9 15" id="KW-0808">Transferase</keyword>
<comment type="cofactor">
    <cofactor evidence="2">
        <name>Mg(2+)</name>
        <dbReference type="ChEBI" id="CHEBI:18420"/>
    </cofactor>
</comment>
<evidence type="ECO:0000256" key="13">
    <source>
        <dbReference type="ARBA" id="ARBA00022842"/>
    </source>
</evidence>
<dbReference type="PANTHER" id="PTHR46244">
    <property type="entry name" value="PHOSPHOENOLPYRUVATE-PROTEIN PHOSPHOTRANSFERASE"/>
    <property type="match status" value="1"/>
</dbReference>
<dbReference type="SMART" id="SM00065">
    <property type="entry name" value="GAF"/>
    <property type="match status" value="1"/>
</dbReference>
<evidence type="ECO:0000256" key="12">
    <source>
        <dbReference type="ARBA" id="ARBA00022777"/>
    </source>
</evidence>
<dbReference type="InterPro" id="IPR015813">
    <property type="entry name" value="Pyrv/PenolPyrv_kinase-like_dom"/>
</dbReference>
<feature type="domain" description="GAF" evidence="14">
    <location>
        <begin position="24"/>
        <end position="170"/>
    </location>
</feature>
<dbReference type="Gene3D" id="1.10.274.10">
    <property type="entry name" value="PtsI, HPr-binding domain"/>
    <property type="match status" value="1"/>
</dbReference>
<evidence type="ECO:0000256" key="9">
    <source>
        <dbReference type="ARBA" id="ARBA00022679"/>
    </source>
</evidence>
<evidence type="ECO:0000256" key="2">
    <source>
        <dbReference type="ARBA" id="ARBA00001946"/>
    </source>
</evidence>
<dbReference type="Pfam" id="PF01590">
    <property type="entry name" value="GAF"/>
    <property type="match status" value="1"/>
</dbReference>
<evidence type="ECO:0000259" key="14">
    <source>
        <dbReference type="SMART" id="SM00065"/>
    </source>
</evidence>
<sequence>MPLTMEGPRVLLRRLRQVMADRADRQTRLDKIVELIATSMNTAVCSIYLKSDEDTLELCATEGLNPSSVHKTTLKIGQGLVGDVALHARPLNLAEAKSHPRFVYRPETGEEAFQSFVGVPILSGGTVIGVLVVQNTSHRSFVDEEIEALQTVAMVLSEMLAAEGQFRAIDDNPKGPSRLVGYPLTEGLAIGQVVMHEPRVAVESLIAEDMEVEFSRLEAGIYELRRAVDEMLRTEDVSHAGDHLDVLQTYRMFANDEGWFSRMREAVRTGLTAEAAVERVQNDIRARLTGQRDVYLQERLHDFEDLSNRLLRVLVGKTLTASAEKLPKNAILVARNMGPAELLDYERQNLRGLVIEEGTASAHVSIVARALGIPTIGRIVNIVNLVTDGQSIVVDADSGVCYLNPSSEVLDSYNERTKLMARRQKQYARLRKQPAVTRDHKKINLAVNAGLMVDVRNMNDSGAEGIGLFRTELQFMISAKLPKTKEQTAFYSRVMDLVGEKPVIFRTVDIGGDKMLPYMRQMQEENPAMGWRAIRIALDRPGLLRIQIRALLDAAQGRDLQIMFPMIAVVDEFLAAREILNKELARLNKLGQKAPKSLKVGAMLEVPSLVWQLDELLPHLDFISVGTNDLLQFFFASDRGNPRVGERYDLFSSAPLAMMQHIADTCKRHDKPATICGEYGGRPLEAMALLGLGFSKLSVPPTSVGPVKRMIRSLNLEKLQGLMKNPPPHIKLDTREGFKNLAEFLRVKL</sequence>
<dbReference type="InterPro" id="IPR008731">
    <property type="entry name" value="PTS_EIN"/>
</dbReference>
<dbReference type="SUPFAM" id="SSF55781">
    <property type="entry name" value="GAF domain-like"/>
    <property type="match status" value="1"/>
</dbReference>
<keyword evidence="8" id="KW-0762">Sugar transport</keyword>
<dbReference type="Gene3D" id="3.50.30.10">
    <property type="entry name" value="Phosphohistidine domain"/>
    <property type="match status" value="1"/>
</dbReference>
<accession>A0A368DYZ9</accession>
<dbReference type="InterPro" id="IPR036637">
    <property type="entry name" value="Phosphohistidine_dom_sf"/>
</dbReference>
<dbReference type="InterPro" id="IPR008279">
    <property type="entry name" value="PEP-util_enz_mobile_dom"/>
</dbReference>
<dbReference type="GO" id="GO:0046872">
    <property type="term" value="F:metal ion binding"/>
    <property type="evidence" value="ECO:0007669"/>
    <property type="project" value="UniProtKB-KW"/>
</dbReference>
<evidence type="ECO:0000256" key="11">
    <source>
        <dbReference type="ARBA" id="ARBA00022723"/>
    </source>
</evidence>
<comment type="catalytic activity">
    <reaction evidence="1">
        <text>L-histidyl-[protein] + phosphoenolpyruvate = N(pros)-phospho-L-histidyl-[protein] + pyruvate</text>
        <dbReference type="Rhea" id="RHEA:23880"/>
        <dbReference type="Rhea" id="RHEA-COMP:9745"/>
        <dbReference type="Rhea" id="RHEA-COMP:9746"/>
        <dbReference type="ChEBI" id="CHEBI:15361"/>
        <dbReference type="ChEBI" id="CHEBI:29979"/>
        <dbReference type="ChEBI" id="CHEBI:58702"/>
        <dbReference type="ChEBI" id="CHEBI:64837"/>
        <dbReference type="EC" id="2.7.3.9"/>
    </reaction>
</comment>
<dbReference type="InterPro" id="IPR000121">
    <property type="entry name" value="PEP_util_C"/>
</dbReference>
<dbReference type="NCBIfam" id="TIGR01417">
    <property type="entry name" value="PTS_I_fam"/>
    <property type="match status" value="1"/>
</dbReference>
<dbReference type="SUPFAM" id="SSF51621">
    <property type="entry name" value="Phosphoenolpyruvate/pyruvate domain"/>
    <property type="match status" value="1"/>
</dbReference>
<dbReference type="SUPFAM" id="SSF52009">
    <property type="entry name" value="Phosphohistidine domain"/>
    <property type="match status" value="1"/>
</dbReference>
<dbReference type="InterPro" id="IPR006318">
    <property type="entry name" value="PTS_EI-like"/>
</dbReference>
<dbReference type="InterPro" id="IPR003018">
    <property type="entry name" value="GAF"/>
</dbReference>
<dbReference type="GO" id="GO:0016301">
    <property type="term" value="F:kinase activity"/>
    <property type="evidence" value="ECO:0007669"/>
    <property type="project" value="UniProtKB-KW"/>
</dbReference>
<name>A0A368DYZ9_9PROT</name>
<evidence type="ECO:0000256" key="8">
    <source>
        <dbReference type="ARBA" id="ARBA00022597"/>
    </source>
</evidence>
<dbReference type="Gene3D" id="3.20.20.60">
    <property type="entry name" value="Phosphoenolpyruvate-binding domains"/>
    <property type="match status" value="1"/>
</dbReference>
<dbReference type="EC" id="2.7.3.9" evidence="5"/>
<keyword evidence="12" id="KW-0418">Kinase</keyword>
<dbReference type="InterPro" id="IPR029016">
    <property type="entry name" value="GAF-like_dom_sf"/>
</dbReference>
<protein>
    <recommendedName>
        <fullName evidence="5">phosphoenolpyruvate--protein phosphotransferase</fullName>
        <ecNumber evidence="5">2.7.3.9</ecNumber>
    </recommendedName>
</protein>
<dbReference type="GO" id="GO:0008965">
    <property type="term" value="F:phosphoenolpyruvate-protein phosphotransferase activity"/>
    <property type="evidence" value="ECO:0007669"/>
    <property type="project" value="UniProtKB-EC"/>
</dbReference>
<evidence type="ECO:0000256" key="3">
    <source>
        <dbReference type="ARBA" id="ARBA00004496"/>
    </source>
</evidence>
<dbReference type="EMBL" id="QOQF01000020">
    <property type="protein sequence ID" value="RCL76431.1"/>
    <property type="molecule type" value="Genomic_DNA"/>
</dbReference>
<comment type="caution">
    <text evidence="15">The sequence shown here is derived from an EMBL/GenBank/DDBJ whole genome shotgun (WGS) entry which is preliminary data.</text>
</comment>
<evidence type="ECO:0000256" key="6">
    <source>
        <dbReference type="ARBA" id="ARBA00022448"/>
    </source>
</evidence>
<dbReference type="Pfam" id="PF00391">
    <property type="entry name" value="PEP-utilizers"/>
    <property type="match status" value="1"/>
</dbReference>
<keyword evidence="7" id="KW-0963">Cytoplasm</keyword>
<dbReference type="SUPFAM" id="SSF47831">
    <property type="entry name" value="Enzyme I of the PEP:sugar phosphotransferase system HPr-binding (sub)domain"/>
    <property type="match status" value="1"/>
</dbReference>
<evidence type="ECO:0000256" key="7">
    <source>
        <dbReference type="ARBA" id="ARBA00022490"/>
    </source>
</evidence>
<dbReference type="Proteomes" id="UP000252132">
    <property type="component" value="Unassembled WGS sequence"/>
</dbReference>
<proteinExistence type="inferred from homology"/>
<dbReference type="InterPro" id="IPR036618">
    <property type="entry name" value="PtsI_HPr-bd_sf"/>
</dbReference>
<organism evidence="15 16">
    <name type="scientific">PS1 clade bacterium</name>
    <dbReference type="NCBI Taxonomy" id="2175152"/>
    <lineage>
        <taxon>Bacteria</taxon>
        <taxon>Pseudomonadati</taxon>
        <taxon>Pseudomonadota</taxon>
        <taxon>Alphaproteobacteria</taxon>
        <taxon>PS1 clade</taxon>
    </lineage>
</organism>
<dbReference type="PRINTS" id="PR01736">
    <property type="entry name" value="PHPHTRNFRASE"/>
</dbReference>
<gene>
    <name evidence="15" type="primary">ptsP</name>
    <name evidence="15" type="ORF">DBW69_05225</name>
</gene>
<dbReference type="InterPro" id="IPR040442">
    <property type="entry name" value="Pyrv_kinase-like_dom_sf"/>
</dbReference>
<dbReference type="InterPro" id="IPR050499">
    <property type="entry name" value="PEP-utilizing_PTS_enzyme"/>
</dbReference>
<keyword evidence="15" id="KW-0670">Pyruvate</keyword>
<dbReference type="Pfam" id="PF05524">
    <property type="entry name" value="PEP-utilisers_N"/>
    <property type="match status" value="1"/>
</dbReference>
<dbReference type="PANTHER" id="PTHR46244:SF6">
    <property type="entry name" value="PHOSPHOENOLPYRUVATE-PROTEIN PHOSPHOTRANSFERASE"/>
    <property type="match status" value="1"/>
</dbReference>
<keyword evidence="11" id="KW-0479">Metal-binding</keyword>
<keyword evidence="13" id="KW-0460">Magnesium</keyword>
<keyword evidence="10" id="KW-0598">Phosphotransferase system</keyword>
<evidence type="ECO:0000256" key="5">
    <source>
        <dbReference type="ARBA" id="ARBA00012232"/>
    </source>
</evidence>